<dbReference type="Pfam" id="PF05239">
    <property type="entry name" value="PRC"/>
    <property type="match status" value="2"/>
</dbReference>
<sequence length="159" mass="17671">MQRARDIIGLPVIELKRGKEVGYVHDLLFNERMELAGLLLVEKNFLRKGKYVPAEAICAIGADCVTITERAMVLFSSLPSNWICVQTGKAHMQNRMFITDTGEQLGFVEDVYFSAETGRIVGYELSNGILSDIMDGRKMIRSAPNIKMGEDTVIVSPGE</sequence>
<keyword evidence="5" id="KW-1185">Reference proteome</keyword>
<dbReference type="GeneID" id="97142580"/>
<dbReference type="EMBL" id="CP080764">
    <property type="protein sequence ID" value="QYY42058.1"/>
    <property type="molecule type" value="Genomic_DNA"/>
</dbReference>
<dbReference type="Proteomes" id="UP000198956">
    <property type="component" value="Unassembled WGS sequence"/>
</dbReference>
<dbReference type="AlphaFoldDB" id="A0A1G7YBW3"/>
<dbReference type="RefSeq" id="WP_057897945.1">
    <property type="nucleotide sequence ID" value="NZ_CP080764.1"/>
</dbReference>
<dbReference type="SUPFAM" id="SSF50346">
    <property type="entry name" value="PRC-barrel domain"/>
    <property type="match status" value="2"/>
</dbReference>
<accession>A0A1G7YBW3</accession>
<reference evidence="3 4" key="1">
    <citation type="submission" date="2016-10" db="EMBL/GenBank/DDBJ databases">
        <authorList>
            <person name="de Groot N.N."/>
        </authorList>
    </citation>
    <scope>NUCLEOTIDE SEQUENCE [LARGE SCALE GENOMIC DNA]</scope>
    <source>
        <strain evidence="3 4">L 420-91</strain>
    </source>
</reference>
<dbReference type="InterPro" id="IPR027275">
    <property type="entry name" value="PRC-brl_dom"/>
</dbReference>
<feature type="domain" description="PRC-barrel" evidence="1">
    <location>
        <begin position="3"/>
        <end position="69"/>
    </location>
</feature>
<protein>
    <submittedName>
        <fullName evidence="2">PRC-barrel domain-containing protein</fullName>
    </submittedName>
    <submittedName>
        <fullName evidence="3">Uncharacterized protein YrrD, contains PRC-barrel domain</fullName>
    </submittedName>
</protein>
<evidence type="ECO:0000313" key="2">
    <source>
        <dbReference type="EMBL" id="QYY42058.1"/>
    </source>
</evidence>
<gene>
    <name evidence="2" type="ORF">K3F53_14460</name>
    <name evidence="3" type="ORF">SAMN04489735_100650</name>
</gene>
<organism evidence="3 4">
    <name type="scientific">Aneurinibacillus thermoaerophilus</name>
    <dbReference type="NCBI Taxonomy" id="143495"/>
    <lineage>
        <taxon>Bacteria</taxon>
        <taxon>Bacillati</taxon>
        <taxon>Bacillota</taxon>
        <taxon>Bacilli</taxon>
        <taxon>Bacillales</taxon>
        <taxon>Paenibacillaceae</taxon>
        <taxon>Aneurinibacillus group</taxon>
        <taxon>Aneurinibacillus</taxon>
    </lineage>
</organism>
<evidence type="ECO:0000313" key="3">
    <source>
        <dbReference type="EMBL" id="SDG93779.1"/>
    </source>
</evidence>
<dbReference type="Gene3D" id="2.30.30.240">
    <property type="entry name" value="PRC-barrel domain"/>
    <property type="match status" value="2"/>
</dbReference>
<proteinExistence type="predicted"/>
<reference evidence="2 5" key="2">
    <citation type="submission" date="2021-08" db="EMBL/GenBank/DDBJ databases">
        <title>Complete genome sequence of the strain Aneurinibacillus thermoaerophilus CCM 8960.</title>
        <authorList>
            <person name="Musilova J."/>
            <person name="Kourilova X."/>
            <person name="Pernicova I."/>
            <person name="Bezdicek M."/>
            <person name="Lengerova M."/>
            <person name="Obruca S."/>
            <person name="Sedlar K."/>
        </authorList>
    </citation>
    <scope>NUCLEOTIDE SEQUENCE [LARGE SCALE GENOMIC DNA]</scope>
    <source>
        <strain evidence="2 5">CCM 8960</strain>
    </source>
</reference>
<evidence type="ECO:0000313" key="4">
    <source>
        <dbReference type="Proteomes" id="UP000198956"/>
    </source>
</evidence>
<evidence type="ECO:0000259" key="1">
    <source>
        <dbReference type="Pfam" id="PF05239"/>
    </source>
</evidence>
<evidence type="ECO:0000313" key="5">
    <source>
        <dbReference type="Proteomes" id="UP000826616"/>
    </source>
</evidence>
<name>A0A1G7YBW3_ANETH</name>
<dbReference type="InterPro" id="IPR011033">
    <property type="entry name" value="PRC_barrel-like_sf"/>
</dbReference>
<dbReference type="Proteomes" id="UP000826616">
    <property type="component" value="Chromosome"/>
</dbReference>
<dbReference type="EMBL" id="FNDE01000006">
    <property type="protein sequence ID" value="SDG93779.1"/>
    <property type="molecule type" value="Genomic_DNA"/>
</dbReference>
<feature type="domain" description="PRC-barrel" evidence="1">
    <location>
        <begin position="98"/>
        <end position="158"/>
    </location>
</feature>